<keyword evidence="3" id="KW-1185">Reference proteome</keyword>
<dbReference type="EMBL" id="JAWRVI010000073">
    <property type="protein sequence ID" value="KAK4081467.1"/>
    <property type="molecule type" value="Genomic_DNA"/>
</dbReference>
<evidence type="ECO:0000313" key="2">
    <source>
        <dbReference type="EMBL" id="KAK4081467.1"/>
    </source>
</evidence>
<organism evidence="2 3">
    <name type="scientific">Purpureocillium lilacinum</name>
    <name type="common">Paecilomyces lilacinus</name>
    <dbReference type="NCBI Taxonomy" id="33203"/>
    <lineage>
        <taxon>Eukaryota</taxon>
        <taxon>Fungi</taxon>
        <taxon>Dikarya</taxon>
        <taxon>Ascomycota</taxon>
        <taxon>Pezizomycotina</taxon>
        <taxon>Sordariomycetes</taxon>
        <taxon>Hypocreomycetidae</taxon>
        <taxon>Hypocreales</taxon>
        <taxon>Ophiocordycipitaceae</taxon>
        <taxon>Purpureocillium</taxon>
    </lineage>
</organism>
<gene>
    <name evidence="2" type="ORF">Purlil1_11645</name>
</gene>
<reference evidence="2 3" key="1">
    <citation type="journal article" date="2024" name="Microbiol. Resour. Announc.">
        <title>Genome annotations for the ascomycete fungi Trichoderma harzianum, Trichoderma aggressivum, and Purpureocillium lilacinum.</title>
        <authorList>
            <person name="Beijen E.P.W."/>
            <person name="Ohm R.A."/>
        </authorList>
    </citation>
    <scope>NUCLEOTIDE SEQUENCE [LARGE SCALE GENOMIC DNA]</scope>
    <source>
        <strain evidence="2 3">CBS 150709</strain>
    </source>
</reference>
<feature type="region of interest" description="Disordered" evidence="1">
    <location>
        <begin position="257"/>
        <end position="282"/>
    </location>
</feature>
<sequence length="282" mass="30356">MMSSTKRPAREACDFATTFGRQARGDLPVSRSLGGPVRELALQQWQWAVAELGDLQGGAREIKPELPEATRRYPTLTHQPQQHSASTHSQRAALDDNIIDARQPPSLPPGSLFTPSVTAVRPAPMVPSPFPPSSSPGTQAPSREPCSATARFGSMVMVASPAATYAPTRPRTRRDTSSALNLPLTLRASLVVDGKVGKARQGAARGRGWMGVGMMAGDPSPACELKPHKTMIQPHVTAGVPGWLAYPLRRRVPTQMTSCGPQGYHRRGNYAGQRDEPSETHM</sequence>
<feature type="region of interest" description="Disordered" evidence="1">
    <location>
        <begin position="123"/>
        <end position="146"/>
    </location>
</feature>
<feature type="compositionally biased region" description="Basic and acidic residues" evidence="1">
    <location>
        <begin position="273"/>
        <end position="282"/>
    </location>
</feature>
<evidence type="ECO:0000313" key="3">
    <source>
        <dbReference type="Proteomes" id="UP001287286"/>
    </source>
</evidence>
<feature type="compositionally biased region" description="Pro residues" evidence="1">
    <location>
        <begin position="124"/>
        <end position="134"/>
    </location>
</feature>
<comment type="caution">
    <text evidence="2">The sequence shown here is derived from an EMBL/GenBank/DDBJ whole genome shotgun (WGS) entry which is preliminary data.</text>
</comment>
<proteinExistence type="predicted"/>
<accession>A0ABR0BJ39</accession>
<name>A0ABR0BJ39_PURLI</name>
<evidence type="ECO:0000256" key="1">
    <source>
        <dbReference type="SAM" id="MobiDB-lite"/>
    </source>
</evidence>
<dbReference type="Proteomes" id="UP001287286">
    <property type="component" value="Unassembled WGS sequence"/>
</dbReference>
<protein>
    <submittedName>
        <fullName evidence="2">Uncharacterized protein</fullName>
    </submittedName>
</protein>